<dbReference type="Gene3D" id="1.20.80.10">
    <property type="match status" value="1"/>
</dbReference>
<dbReference type="InterPro" id="IPR008379">
    <property type="entry name" value="Band_4.1_C"/>
</dbReference>
<dbReference type="InterPro" id="IPR018979">
    <property type="entry name" value="FERM_N"/>
</dbReference>
<dbReference type="InterPro" id="IPR035963">
    <property type="entry name" value="FERM_2"/>
</dbReference>
<dbReference type="InterPro" id="IPR014847">
    <property type="entry name" value="FA"/>
</dbReference>
<feature type="compositionally biased region" description="Polar residues" evidence="17">
    <location>
        <begin position="1"/>
        <end position="14"/>
    </location>
</feature>
<dbReference type="FunFam" id="3.10.20.90:FF:000002">
    <property type="entry name" value="Erythrocyte protein band 4.1-like 3"/>
    <property type="match status" value="1"/>
</dbReference>
<evidence type="ECO:0000256" key="15">
    <source>
        <dbReference type="ARBA" id="ARBA00030419"/>
    </source>
</evidence>
<dbReference type="GeneTree" id="ENSGT00940000157833"/>
<keyword evidence="8" id="KW-0498">Mitosis</keyword>
<evidence type="ECO:0000256" key="8">
    <source>
        <dbReference type="ARBA" id="ARBA00022776"/>
    </source>
</evidence>
<evidence type="ECO:0000256" key="17">
    <source>
        <dbReference type="SAM" id="MobiDB-lite"/>
    </source>
</evidence>
<dbReference type="GO" id="GO:0005856">
    <property type="term" value="C:cytoskeleton"/>
    <property type="evidence" value="ECO:0007669"/>
    <property type="project" value="UniProtKB-SubCell"/>
</dbReference>
<dbReference type="InterPro" id="IPR000798">
    <property type="entry name" value="Ez/rad/moesin-like"/>
</dbReference>
<dbReference type="InterPro" id="IPR018980">
    <property type="entry name" value="FERM_PH-like_C"/>
</dbReference>
<dbReference type="Ensembl" id="ENSONIT00000059493.1">
    <property type="protein sequence ID" value="ENSONIP00000081251.1"/>
    <property type="gene ID" value="ENSONIG00000004699.2"/>
</dbReference>
<reference evidence="20" key="1">
    <citation type="submission" date="2012-01" db="EMBL/GenBank/DDBJ databases">
        <title>The Genome Sequence of Oreochromis niloticus (Nile Tilapia).</title>
        <authorList>
            <consortium name="Broad Institute Genome Assembly Team"/>
            <consortium name="Broad Institute Sequencing Platform"/>
            <person name="Di Palma F."/>
            <person name="Johnson J."/>
            <person name="Lander E.S."/>
            <person name="Lindblad-Toh K."/>
        </authorList>
    </citation>
    <scope>NUCLEOTIDE SEQUENCE [LARGE SCALE GENOMIC DNA]</scope>
</reference>
<dbReference type="GO" id="GO:0005634">
    <property type="term" value="C:nucleus"/>
    <property type="evidence" value="ECO:0007669"/>
    <property type="project" value="UniProtKB-SubCell"/>
</dbReference>
<dbReference type="GO" id="GO:0005886">
    <property type="term" value="C:plasma membrane"/>
    <property type="evidence" value="ECO:0007669"/>
    <property type="project" value="TreeGrafter"/>
</dbReference>
<dbReference type="CDD" id="cd14473">
    <property type="entry name" value="FERM_B-lobe"/>
    <property type="match status" value="1"/>
</dbReference>
<keyword evidence="11" id="KW-0206">Cytoskeleton</keyword>
<dbReference type="InterPro" id="IPR019749">
    <property type="entry name" value="Band_41_domain"/>
</dbReference>
<evidence type="ECO:0000256" key="10">
    <source>
        <dbReference type="ARBA" id="ARBA00023203"/>
    </source>
</evidence>
<dbReference type="Pfam" id="PF08736">
    <property type="entry name" value="FA"/>
    <property type="match status" value="1"/>
</dbReference>
<dbReference type="GO" id="GO:0051301">
    <property type="term" value="P:cell division"/>
    <property type="evidence" value="ECO:0007669"/>
    <property type="project" value="UniProtKB-KW"/>
</dbReference>
<dbReference type="GO" id="GO:0005516">
    <property type="term" value="F:calmodulin binding"/>
    <property type="evidence" value="ECO:0007669"/>
    <property type="project" value="UniProtKB-KW"/>
</dbReference>
<dbReference type="Pfam" id="PF09380">
    <property type="entry name" value="FERM_C"/>
    <property type="match status" value="1"/>
</dbReference>
<keyword evidence="5" id="KW-0963">Cytoplasm</keyword>
<dbReference type="SUPFAM" id="SSF50729">
    <property type="entry name" value="PH domain-like"/>
    <property type="match status" value="1"/>
</dbReference>
<evidence type="ECO:0000256" key="3">
    <source>
        <dbReference type="ARBA" id="ARBA00004544"/>
    </source>
</evidence>
<dbReference type="PRINTS" id="PR00661">
    <property type="entry name" value="ERMFAMILY"/>
</dbReference>
<reference evidence="19" key="2">
    <citation type="submission" date="2025-08" db="UniProtKB">
        <authorList>
            <consortium name="Ensembl"/>
        </authorList>
    </citation>
    <scope>IDENTIFICATION</scope>
</reference>
<dbReference type="FunFam" id="1.20.80.10:FF:000001">
    <property type="entry name" value="Erythrocyte membrane protein band 4.1"/>
    <property type="match status" value="1"/>
</dbReference>
<dbReference type="SMART" id="SM00295">
    <property type="entry name" value="B41"/>
    <property type="match status" value="1"/>
</dbReference>
<evidence type="ECO:0000256" key="14">
    <source>
        <dbReference type="ARBA" id="ARBA00023658"/>
    </source>
</evidence>
<keyword evidence="13" id="KW-0131">Cell cycle</keyword>
<dbReference type="CDD" id="cd13184">
    <property type="entry name" value="FERM_C_4_1_family"/>
    <property type="match status" value="1"/>
</dbReference>
<dbReference type="Pfam" id="PF04382">
    <property type="entry name" value="SAB"/>
    <property type="match status" value="1"/>
</dbReference>
<dbReference type="SMART" id="SM01195">
    <property type="entry name" value="FA"/>
    <property type="match status" value="1"/>
</dbReference>
<dbReference type="Pfam" id="PF05902">
    <property type="entry name" value="4_1_CTD"/>
    <property type="match status" value="1"/>
</dbReference>
<dbReference type="PIRSF" id="PIRSF002304">
    <property type="entry name" value="Membrane_skeletal_4_1"/>
    <property type="match status" value="1"/>
</dbReference>
<dbReference type="GO" id="GO:0003779">
    <property type="term" value="F:actin binding"/>
    <property type="evidence" value="ECO:0007669"/>
    <property type="project" value="UniProtKB-KW"/>
</dbReference>
<gene>
    <name evidence="19" type="primary">EPB41</name>
    <name evidence="19" type="synonym">epb41a</name>
</gene>
<dbReference type="InterPro" id="IPR014352">
    <property type="entry name" value="FERM/acyl-CoA-bd_prot_sf"/>
</dbReference>
<dbReference type="PANTHER" id="PTHR23280:SF12">
    <property type="entry name" value="PROTEIN 4.1"/>
    <property type="match status" value="1"/>
</dbReference>
<dbReference type="AlphaFoldDB" id="A0A669FBQ0"/>
<dbReference type="InterPro" id="IPR007477">
    <property type="entry name" value="SAB_dom"/>
</dbReference>
<dbReference type="Gene3D" id="2.30.29.30">
    <property type="entry name" value="Pleckstrin-homology domain (PH domain)/Phosphotyrosine-binding domain (PTB)"/>
    <property type="match status" value="1"/>
</dbReference>
<evidence type="ECO:0000313" key="20">
    <source>
        <dbReference type="Proteomes" id="UP000005207"/>
    </source>
</evidence>
<reference evidence="19" key="3">
    <citation type="submission" date="2025-09" db="UniProtKB">
        <authorList>
            <consortium name="Ensembl"/>
        </authorList>
    </citation>
    <scope>IDENTIFICATION</scope>
</reference>
<keyword evidence="12" id="KW-0539">Nucleus</keyword>
<dbReference type="PROSITE" id="PS00661">
    <property type="entry name" value="FERM_2"/>
    <property type="match status" value="1"/>
</dbReference>
<feature type="region of interest" description="Disordered" evidence="17">
    <location>
        <begin position="1"/>
        <end position="84"/>
    </location>
</feature>
<dbReference type="SMART" id="SM01196">
    <property type="entry name" value="FERM_C"/>
    <property type="match status" value="1"/>
</dbReference>
<dbReference type="Proteomes" id="UP000005207">
    <property type="component" value="Linkage group LG22"/>
</dbReference>
<dbReference type="PANTHER" id="PTHR23280">
    <property type="entry name" value="4.1 G PROTEIN"/>
    <property type="match status" value="1"/>
</dbReference>
<dbReference type="InterPro" id="IPR019748">
    <property type="entry name" value="FERM_central"/>
</dbReference>
<evidence type="ECO:0000256" key="11">
    <source>
        <dbReference type="ARBA" id="ARBA00023212"/>
    </source>
</evidence>
<protein>
    <recommendedName>
        <fullName evidence="14">Protein 4.1</fullName>
    </recommendedName>
    <alternativeName>
        <fullName evidence="15">Band 4.1</fullName>
    </alternativeName>
    <alternativeName>
        <fullName evidence="16">Erythrocyte membrane protein band 4.1</fullName>
    </alternativeName>
</protein>
<keyword evidence="9" id="KW-0112">Calmodulin-binding</keyword>
<dbReference type="InterPro" id="IPR000299">
    <property type="entry name" value="FERM_domain"/>
</dbReference>
<evidence type="ECO:0000256" key="6">
    <source>
        <dbReference type="ARBA" id="ARBA00022553"/>
    </source>
</evidence>
<keyword evidence="10" id="KW-0009">Actin-binding</keyword>
<dbReference type="Pfam" id="PF00373">
    <property type="entry name" value="FERM_M"/>
    <property type="match status" value="1"/>
</dbReference>
<keyword evidence="20" id="KW-1185">Reference proteome</keyword>
<evidence type="ECO:0000256" key="13">
    <source>
        <dbReference type="ARBA" id="ARBA00023306"/>
    </source>
</evidence>
<feature type="domain" description="FERM" evidence="18">
    <location>
        <begin position="89"/>
        <end position="370"/>
    </location>
</feature>
<dbReference type="PRINTS" id="PR00935">
    <property type="entry name" value="BAND41"/>
</dbReference>
<dbReference type="GO" id="GO:0030866">
    <property type="term" value="P:cortical actin cytoskeleton organization"/>
    <property type="evidence" value="ECO:0007669"/>
    <property type="project" value="InterPro"/>
</dbReference>
<dbReference type="FunFam" id="2.30.29.30:FF:000001">
    <property type="entry name" value="Erythrocyte membrane protein band 4.1"/>
    <property type="match status" value="1"/>
</dbReference>
<dbReference type="GO" id="GO:0005938">
    <property type="term" value="C:cell cortex"/>
    <property type="evidence" value="ECO:0007669"/>
    <property type="project" value="UniProtKB-SubCell"/>
</dbReference>
<comment type="subcellular location">
    <subcellularLocation>
        <location evidence="3">Cytoplasm</location>
        <location evidence="3">Cell cortex</location>
    </subcellularLocation>
    <subcellularLocation>
        <location evidence="2">Cytoplasm</location>
        <location evidence="2">Cytoskeleton</location>
    </subcellularLocation>
    <subcellularLocation>
        <location evidence="1">Nucleus</location>
    </subcellularLocation>
</comment>
<dbReference type="InterPro" id="IPR011993">
    <property type="entry name" value="PH-like_dom_sf"/>
</dbReference>
<evidence type="ECO:0000256" key="7">
    <source>
        <dbReference type="ARBA" id="ARBA00022618"/>
    </source>
</evidence>
<dbReference type="GO" id="GO:0005198">
    <property type="term" value="F:structural molecule activity"/>
    <property type="evidence" value="ECO:0007669"/>
    <property type="project" value="InterPro"/>
</dbReference>
<evidence type="ECO:0000256" key="1">
    <source>
        <dbReference type="ARBA" id="ARBA00004123"/>
    </source>
</evidence>
<evidence type="ECO:0000256" key="9">
    <source>
        <dbReference type="ARBA" id="ARBA00022860"/>
    </source>
</evidence>
<evidence type="ECO:0000256" key="2">
    <source>
        <dbReference type="ARBA" id="ARBA00004245"/>
    </source>
</evidence>
<accession>A0A669FBQ0</accession>
<dbReference type="GO" id="GO:0031032">
    <property type="term" value="P:actomyosin structure organization"/>
    <property type="evidence" value="ECO:0007669"/>
    <property type="project" value="TreeGrafter"/>
</dbReference>
<dbReference type="Gene3D" id="3.10.20.90">
    <property type="entry name" value="Phosphatidylinositol 3-kinase Catalytic Subunit, Chain A, domain 1"/>
    <property type="match status" value="1"/>
</dbReference>
<evidence type="ECO:0000256" key="12">
    <source>
        <dbReference type="ARBA" id="ARBA00023242"/>
    </source>
</evidence>
<dbReference type="Pfam" id="PF09379">
    <property type="entry name" value="FERM_N"/>
    <property type="match status" value="1"/>
</dbReference>
<evidence type="ECO:0000259" key="18">
    <source>
        <dbReference type="PROSITE" id="PS50057"/>
    </source>
</evidence>
<dbReference type="SUPFAM" id="SSF54236">
    <property type="entry name" value="Ubiquitin-like"/>
    <property type="match status" value="1"/>
</dbReference>
<dbReference type="PROSITE" id="PS50057">
    <property type="entry name" value="FERM_3"/>
    <property type="match status" value="1"/>
</dbReference>
<keyword evidence="4" id="KW-0813">Transport</keyword>
<dbReference type="InterPro" id="IPR029071">
    <property type="entry name" value="Ubiquitin-like_domsf"/>
</dbReference>
<dbReference type="SUPFAM" id="SSF47031">
    <property type="entry name" value="Second domain of FERM"/>
    <property type="match status" value="1"/>
</dbReference>
<evidence type="ECO:0000256" key="5">
    <source>
        <dbReference type="ARBA" id="ARBA00022490"/>
    </source>
</evidence>
<proteinExistence type="predicted"/>
<feature type="compositionally biased region" description="Basic and acidic residues" evidence="17">
    <location>
        <begin position="15"/>
        <end position="52"/>
    </location>
</feature>
<dbReference type="InterPro" id="IPR019747">
    <property type="entry name" value="FERM_CS"/>
</dbReference>
<evidence type="ECO:0000256" key="16">
    <source>
        <dbReference type="ARBA" id="ARBA00032586"/>
    </source>
</evidence>
<feature type="compositionally biased region" description="Basic and acidic residues" evidence="17">
    <location>
        <begin position="62"/>
        <end position="79"/>
    </location>
</feature>
<organism evidence="19 20">
    <name type="scientific">Oreochromis niloticus</name>
    <name type="common">Nile tilapia</name>
    <name type="synonym">Tilapia nilotica</name>
    <dbReference type="NCBI Taxonomy" id="8128"/>
    <lineage>
        <taxon>Eukaryota</taxon>
        <taxon>Metazoa</taxon>
        <taxon>Chordata</taxon>
        <taxon>Craniata</taxon>
        <taxon>Vertebrata</taxon>
        <taxon>Euteleostomi</taxon>
        <taxon>Actinopterygii</taxon>
        <taxon>Neopterygii</taxon>
        <taxon>Teleostei</taxon>
        <taxon>Neoteleostei</taxon>
        <taxon>Acanthomorphata</taxon>
        <taxon>Ovalentaria</taxon>
        <taxon>Cichlomorphae</taxon>
        <taxon>Cichliformes</taxon>
        <taxon>Cichlidae</taxon>
        <taxon>African cichlids</taxon>
        <taxon>Pseudocrenilabrinae</taxon>
        <taxon>Oreochromini</taxon>
        <taxon>Oreochromis</taxon>
    </lineage>
</organism>
<keyword evidence="7" id="KW-0132">Cell division</keyword>
<name>A0A669FBQ0_ORENI</name>
<keyword evidence="6" id="KW-0597">Phosphoprotein</keyword>
<evidence type="ECO:0000256" key="4">
    <source>
        <dbReference type="ARBA" id="ARBA00022448"/>
    </source>
</evidence>
<evidence type="ECO:0000313" key="19">
    <source>
        <dbReference type="Ensembl" id="ENSONIP00000081251.1"/>
    </source>
</evidence>
<sequence>MTASSSKCLCQATQVEKKETDEDKVGKEKEKHEDKEGEVTLEKEEEKDKEKKEEEEESGPEEGSRGEKEEKTAEEEAKASRVSRRPKTMQIKVTLLDDTLYECELDKHAKGQELFMKVCDHLNLLEKDYYGLAIWETPTMKTWMDLTKEIRRQVQGANYNFTFNVKFYPPDPAQLSEDITRYYLCLQLRKDILQGRLPCSFVTLALLGSYALQSELGEYDPEVHGSEYAKEMKMAQGQTKELEDKMMELHRTYRSMSPAQADLMFLENAKKLSMYGVDLHQAKDLDGVDIILGVCASGLMVYKDKLRINRFPWPKVLKVSYKRSSFFIKIRPSEVEHYESAIGFKLPNYKAAKKLWKVCVEHHTFFRLTSSEMATTPRKFLALGSKFRYSGRTQAQTRQASSLIDRPAPLFQRSSSKRNSRSLDGGMPLIPNYPSKSTFVSFHQPTLTFASLLKDLDKTQTEIMRHHTSISELKRSFMESVPEPRPSEWDKRLSTNSPFRTASINGQLQPAVSLMSSVQCSSCLLSQRGRHTLFGQKVRACSLSPEPGGYRPDWLLEEDEENSEVEWVDDGEDEEEEEEEQAHGHTLKSPVLKTQTITISDVTNSVRGTAAYKDIPLVHTETKTITYESAQPVDSVAERESGVLLSAQTITSETISTTTTTQITKTVKGGISETRIEKRIVITGDTEIDHDKALAQAIKEAKEQHPDMSVTKVVVHQETEITPE</sequence>